<dbReference type="PROSITE" id="PS00073">
    <property type="entry name" value="ACYL_COA_DH_2"/>
    <property type="match status" value="1"/>
</dbReference>
<evidence type="ECO:0000256" key="1">
    <source>
        <dbReference type="ARBA" id="ARBA00001974"/>
    </source>
</evidence>
<evidence type="ECO:0000256" key="2">
    <source>
        <dbReference type="ARBA" id="ARBA00009347"/>
    </source>
</evidence>
<sequence length="385" mass="43100">MKNFDELFDTEKRALINKVAVYTNDKLTHEAKYFDETSEFPKELLTPLLEQNIFSFLLSDEKLDLAVFLEIIRIVSKKFASLASILLTQGFYVIHPLNEFGTKKQKEKYLGELVSGKKIGAFGLSEEAADSRFNSELKTIAWETEDGWEISGSKKYISDAPVADVFLIVAKIQRSSDSMDTGIFIIDSNQEGLVINEPMNKMGVRSLPVASVDLNKVKLDKNSLLGGVTEGSRQIQSVMNLMKLAVSLQALGISQGSFEKGMDYLSLVRRFGNRLIDNQDIQYKMADLRASVYSAEAFTRQIILTDPQDTIEVAMAKLLTANVAIETTETVIQLTGGYGYMKDSEIERYVRDAKITAIYGGSSRSQKEIIAKHWIDNRGEKYSGN</sequence>
<dbReference type="Pfam" id="PF02771">
    <property type="entry name" value="Acyl-CoA_dh_N"/>
    <property type="match status" value="1"/>
</dbReference>
<comment type="caution">
    <text evidence="9">The sequence shown here is derived from an EMBL/GenBank/DDBJ whole genome shotgun (WGS) entry which is preliminary data.</text>
</comment>
<dbReference type="GO" id="GO:0003995">
    <property type="term" value="F:acyl-CoA dehydrogenase activity"/>
    <property type="evidence" value="ECO:0007669"/>
    <property type="project" value="InterPro"/>
</dbReference>
<keyword evidence="3 5" id="KW-0285">Flavoprotein</keyword>
<dbReference type="InterPro" id="IPR009100">
    <property type="entry name" value="AcylCoA_DH/oxidase_NM_dom_sf"/>
</dbReference>
<dbReference type="SUPFAM" id="SSF47203">
    <property type="entry name" value="Acyl-CoA dehydrogenase C-terminal domain-like"/>
    <property type="match status" value="1"/>
</dbReference>
<evidence type="ECO:0000256" key="4">
    <source>
        <dbReference type="ARBA" id="ARBA00022827"/>
    </source>
</evidence>
<dbReference type="PANTHER" id="PTHR43884">
    <property type="entry name" value="ACYL-COA DEHYDROGENASE"/>
    <property type="match status" value="1"/>
</dbReference>
<dbReference type="STRING" id="89059.LAC1533_0102"/>
<dbReference type="InterPro" id="IPR037069">
    <property type="entry name" value="AcylCoA_DH/ox_N_sf"/>
</dbReference>
<evidence type="ECO:0000259" key="7">
    <source>
        <dbReference type="Pfam" id="PF02770"/>
    </source>
</evidence>
<dbReference type="Proteomes" id="UP000051491">
    <property type="component" value="Unassembled WGS sequence"/>
</dbReference>
<dbReference type="InterPro" id="IPR006089">
    <property type="entry name" value="Acyl-CoA_DH_CS"/>
</dbReference>
<feature type="domain" description="Acyl-CoA dehydrogenase/oxidase N-terminal" evidence="8">
    <location>
        <begin position="11"/>
        <end position="117"/>
    </location>
</feature>
<dbReference type="InterPro" id="IPR046373">
    <property type="entry name" value="Acyl-CoA_Oxase/DH_mid-dom_sf"/>
</dbReference>
<evidence type="ECO:0000259" key="6">
    <source>
        <dbReference type="Pfam" id="PF00441"/>
    </source>
</evidence>
<dbReference type="Pfam" id="PF00441">
    <property type="entry name" value="Acyl-CoA_dh_1"/>
    <property type="match status" value="1"/>
</dbReference>
<evidence type="ECO:0000256" key="3">
    <source>
        <dbReference type="ARBA" id="ARBA00022630"/>
    </source>
</evidence>
<dbReference type="PATRIC" id="fig|89059.3.peg.2211"/>
<reference evidence="9 10" key="1">
    <citation type="journal article" date="2015" name="Genome Announc.">
        <title>Expanding the biotechnology potential of lactobacilli through comparative genomics of 213 strains and associated genera.</title>
        <authorList>
            <person name="Sun Z."/>
            <person name="Harris H.M."/>
            <person name="McCann A."/>
            <person name="Guo C."/>
            <person name="Argimon S."/>
            <person name="Zhang W."/>
            <person name="Yang X."/>
            <person name="Jeffery I.B."/>
            <person name="Cooney J.C."/>
            <person name="Kagawa T.F."/>
            <person name="Liu W."/>
            <person name="Song Y."/>
            <person name="Salvetti E."/>
            <person name="Wrobel A."/>
            <person name="Rasinkangas P."/>
            <person name="Parkhill J."/>
            <person name="Rea M.C."/>
            <person name="O'Sullivan O."/>
            <person name="Ritari J."/>
            <person name="Douillard F.P."/>
            <person name="Paul Ross R."/>
            <person name="Yang R."/>
            <person name="Briner A.E."/>
            <person name="Felis G.E."/>
            <person name="de Vos W.M."/>
            <person name="Barrangou R."/>
            <person name="Klaenhammer T.R."/>
            <person name="Caufield P.W."/>
            <person name="Cui Y."/>
            <person name="Zhang H."/>
            <person name="O'Toole P.W."/>
        </authorList>
    </citation>
    <scope>NUCLEOTIDE SEQUENCE [LARGE SCALE GENOMIC DNA]</scope>
    <source>
        <strain evidence="9 10">DSM 15353</strain>
    </source>
</reference>
<dbReference type="PANTHER" id="PTHR43884:SF12">
    <property type="entry name" value="ISOVALERYL-COA DEHYDROGENASE, MITOCHONDRIAL-RELATED"/>
    <property type="match status" value="1"/>
</dbReference>
<feature type="domain" description="Acyl-CoA oxidase/dehydrogenase middle" evidence="7">
    <location>
        <begin position="121"/>
        <end position="217"/>
    </location>
</feature>
<dbReference type="InterPro" id="IPR006091">
    <property type="entry name" value="Acyl-CoA_Oxase/DH_mid-dom"/>
</dbReference>
<dbReference type="Pfam" id="PF02770">
    <property type="entry name" value="Acyl-CoA_dh_M"/>
    <property type="match status" value="1"/>
</dbReference>
<dbReference type="Gene3D" id="1.20.140.10">
    <property type="entry name" value="Butyryl-CoA Dehydrogenase, subunit A, domain 3"/>
    <property type="match status" value="1"/>
</dbReference>
<evidence type="ECO:0000313" key="9">
    <source>
        <dbReference type="EMBL" id="KRN81157.1"/>
    </source>
</evidence>
<keyword evidence="5" id="KW-0560">Oxidoreductase</keyword>
<dbReference type="RefSeq" id="WP_010495469.1">
    <property type="nucleotide sequence ID" value="NZ_JQBK01000081.1"/>
</dbReference>
<protein>
    <submittedName>
        <fullName evidence="9">Acyl-CoA dehydrogenase family protein</fullName>
    </submittedName>
</protein>
<name>A0A0R2K1U8_9LACO</name>
<dbReference type="AlphaFoldDB" id="A0A0R2K1U8"/>
<dbReference type="GO" id="GO:0050660">
    <property type="term" value="F:flavin adenine dinucleotide binding"/>
    <property type="evidence" value="ECO:0007669"/>
    <property type="project" value="InterPro"/>
</dbReference>
<comment type="cofactor">
    <cofactor evidence="1 5">
        <name>FAD</name>
        <dbReference type="ChEBI" id="CHEBI:57692"/>
    </cofactor>
</comment>
<evidence type="ECO:0000259" key="8">
    <source>
        <dbReference type="Pfam" id="PF02771"/>
    </source>
</evidence>
<dbReference type="EMBL" id="JQBK01000081">
    <property type="protein sequence ID" value="KRN81157.1"/>
    <property type="molecule type" value="Genomic_DNA"/>
</dbReference>
<dbReference type="InterPro" id="IPR013786">
    <property type="entry name" value="AcylCoA_DH/ox_N"/>
</dbReference>
<feature type="domain" description="Acyl-CoA dehydrogenase/oxidase C-terminal" evidence="6">
    <location>
        <begin position="230"/>
        <end position="373"/>
    </location>
</feature>
<dbReference type="Gene3D" id="2.40.110.10">
    <property type="entry name" value="Butyryl-CoA Dehydrogenase, subunit A, domain 2"/>
    <property type="match status" value="1"/>
</dbReference>
<dbReference type="Gene3D" id="1.10.540.10">
    <property type="entry name" value="Acyl-CoA dehydrogenase/oxidase, N-terminal domain"/>
    <property type="match status" value="1"/>
</dbReference>
<gene>
    <name evidence="9" type="ORF">IV43_GL002092</name>
</gene>
<accession>A0A0R2K1U8</accession>
<evidence type="ECO:0000313" key="10">
    <source>
        <dbReference type="Proteomes" id="UP000051491"/>
    </source>
</evidence>
<dbReference type="SUPFAM" id="SSF56645">
    <property type="entry name" value="Acyl-CoA dehydrogenase NM domain-like"/>
    <property type="match status" value="1"/>
</dbReference>
<proteinExistence type="inferred from homology"/>
<dbReference type="InterPro" id="IPR009075">
    <property type="entry name" value="AcylCo_DH/oxidase_C"/>
</dbReference>
<evidence type="ECO:0000256" key="5">
    <source>
        <dbReference type="RuleBase" id="RU362125"/>
    </source>
</evidence>
<dbReference type="InterPro" id="IPR036250">
    <property type="entry name" value="AcylCo_DH-like_C"/>
</dbReference>
<dbReference type="OrthoDB" id="9802447at2"/>
<organism evidence="9 10">
    <name type="scientific">Ligilactobacillus acidipiscis</name>
    <dbReference type="NCBI Taxonomy" id="89059"/>
    <lineage>
        <taxon>Bacteria</taxon>
        <taxon>Bacillati</taxon>
        <taxon>Bacillota</taxon>
        <taxon>Bacilli</taxon>
        <taxon>Lactobacillales</taxon>
        <taxon>Lactobacillaceae</taxon>
        <taxon>Ligilactobacillus</taxon>
    </lineage>
</organism>
<comment type="similarity">
    <text evidence="2 5">Belongs to the acyl-CoA dehydrogenase family.</text>
</comment>
<keyword evidence="4 5" id="KW-0274">FAD</keyword>